<keyword evidence="1" id="KW-0472">Membrane</keyword>
<evidence type="ECO:0000256" key="1">
    <source>
        <dbReference type="SAM" id="Phobius"/>
    </source>
</evidence>
<name>A0ABT8WB35_9FLAO</name>
<evidence type="ECO:0000313" key="3">
    <source>
        <dbReference type="Proteomes" id="UP001176883"/>
    </source>
</evidence>
<organism evidence="2 3">
    <name type="scientific">Flavivirga aquimarina</name>
    <dbReference type="NCBI Taxonomy" id="2027862"/>
    <lineage>
        <taxon>Bacteria</taxon>
        <taxon>Pseudomonadati</taxon>
        <taxon>Bacteroidota</taxon>
        <taxon>Flavobacteriia</taxon>
        <taxon>Flavobacteriales</taxon>
        <taxon>Flavobacteriaceae</taxon>
        <taxon>Flavivirga</taxon>
    </lineage>
</organism>
<dbReference type="RefSeq" id="WP_303277959.1">
    <property type="nucleotide sequence ID" value="NZ_JAUOEK010000118.1"/>
</dbReference>
<reference evidence="2" key="1">
    <citation type="submission" date="2023-07" db="EMBL/GenBank/DDBJ databases">
        <title>Two novel species in the genus Flavivirga.</title>
        <authorList>
            <person name="Kwon K."/>
        </authorList>
    </citation>
    <scope>NUCLEOTIDE SEQUENCE</scope>
    <source>
        <strain evidence="2">KCTC 52353</strain>
    </source>
</reference>
<gene>
    <name evidence="2" type="ORF">Q4Q35_10670</name>
</gene>
<proteinExistence type="predicted"/>
<keyword evidence="3" id="KW-1185">Reference proteome</keyword>
<feature type="transmembrane region" description="Helical" evidence="1">
    <location>
        <begin position="126"/>
        <end position="149"/>
    </location>
</feature>
<evidence type="ECO:0000313" key="2">
    <source>
        <dbReference type="EMBL" id="MDO5970268.1"/>
    </source>
</evidence>
<feature type="transmembrane region" description="Helical" evidence="1">
    <location>
        <begin position="55"/>
        <end position="77"/>
    </location>
</feature>
<comment type="caution">
    <text evidence="2">The sequence shown here is derived from an EMBL/GenBank/DDBJ whole genome shotgun (WGS) entry which is preliminary data.</text>
</comment>
<feature type="transmembrane region" description="Helical" evidence="1">
    <location>
        <begin position="161"/>
        <end position="179"/>
    </location>
</feature>
<accession>A0ABT8WB35</accession>
<protein>
    <submittedName>
        <fullName evidence="2">ABC transporter permease</fullName>
    </submittedName>
</protein>
<keyword evidence="1" id="KW-0812">Transmembrane</keyword>
<sequence>MKKIINLAITDFKIVFRDPSLKSFFFLPIVLFVLIIWGVPFLVEKYDFLQPYIPLFLIIAVIENTQLYCFVSSMVLIDEKETDVAKVYGVIPFSKTEYLISRFLIPFFFTVLLNVILLFVQPFYEIGILVNILVSLLAAAVVPLYAMAINSIVQNRMQGMVYIKAFNMLVLIPVAAFFVPESIKHVFGILPTHWIFQSIDNLANGCETGFMLGIGFLLYAILIWMVSKVFVRRHFI</sequence>
<dbReference type="Proteomes" id="UP001176883">
    <property type="component" value="Unassembled WGS sequence"/>
</dbReference>
<feature type="transmembrane region" description="Helical" evidence="1">
    <location>
        <begin position="210"/>
        <end position="231"/>
    </location>
</feature>
<feature type="transmembrane region" description="Helical" evidence="1">
    <location>
        <begin position="98"/>
        <end position="120"/>
    </location>
</feature>
<keyword evidence="1" id="KW-1133">Transmembrane helix</keyword>
<dbReference type="EMBL" id="JAUOEK010000118">
    <property type="protein sequence ID" value="MDO5970268.1"/>
    <property type="molecule type" value="Genomic_DNA"/>
</dbReference>
<feature type="transmembrane region" description="Helical" evidence="1">
    <location>
        <begin position="21"/>
        <end position="43"/>
    </location>
</feature>